<proteinExistence type="predicted"/>
<organism evidence="1 2">
    <name type="scientific">Phytophthora sojae (strain P6497)</name>
    <name type="common">Soybean stem and root rot agent</name>
    <name type="synonym">Phytophthora megasperma f. sp. glycines</name>
    <dbReference type="NCBI Taxonomy" id="1094619"/>
    <lineage>
        <taxon>Eukaryota</taxon>
        <taxon>Sar</taxon>
        <taxon>Stramenopiles</taxon>
        <taxon>Oomycota</taxon>
        <taxon>Peronosporomycetes</taxon>
        <taxon>Peronosporales</taxon>
        <taxon>Peronosporaceae</taxon>
        <taxon>Phytophthora</taxon>
    </lineage>
</organism>
<dbReference type="InParanoid" id="G4ZUX3"/>
<dbReference type="RefSeq" id="XP_009531026.1">
    <property type="nucleotide sequence ID" value="XM_009532731.1"/>
</dbReference>
<accession>G4ZUX3</accession>
<protein>
    <submittedName>
        <fullName evidence="1">Uncharacterized protein</fullName>
    </submittedName>
</protein>
<dbReference type="KEGG" id="psoj:PHYSODRAFT_512238"/>
<sequence length="130" mass="14910">MNQILPVETHESRHPLTSFEQNCLGCPFKRLFYDCDDFAYVTYNGKRCSSVEALLLTGYLYYGRHIYQASSVQLLLLARLLPRKIIRTFNVLILRWQVDPKTGTITHALSCTWYTASMENRASTSVTPVA</sequence>
<gene>
    <name evidence="1" type="ORF">PHYSODRAFT_512238</name>
</gene>
<reference evidence="1 2" key="1">
    <citation type="journal article" date="2006" name="Science">
        <title>Phytophthora genome sequences uncover evolutionary origins and mechanisms of pathogenesis.</title>
        <authorList>
            <person name="Tyler B.M."/>
            <person name="Tripathy S."/>
            <person name="Zhang X."/>
            <person name="Dehal P."/>
            <person name="Jiang R.H."/>
            <person name="Aerts A."/>
            <person name="Arredondo F.D."/>
            <person name="Baxter L."/>
            <person name="Bensasson D."/>
            <person name="Beynon J.L."/>
            <person name="Chapman J."/>
            <person name="Damasceno C.M."/>
            <person name="Dorrance A.E."/>
            <person name="Dou D."/>
            <person name="Dickerman A.W."/>
            <person name="Dubchak I.L."/>
            <person name="Garbelotto M."/>
            <person name="Gijzen M."/>
            <person name="Gordon S.G."/>
            <person name="Govers F."/>
            <person name="Grunwald N.J."/>
            <person name="Huang W."/>
            <person name="Ivors K.L."/>
            <person name="Jones R.W."/>
            <person name="Kamoun S."/>
            <person name="Krampis K."/>
            <person name="Lamour K.H."/>
            <person name="Lee M.K."/>
            <person name="McDonald W.H."/>
            <person name="Medina M."/>
            <person name="Meijer H.J."/>
            <person name="Nordberg E.K."/>
            <person name="Maclean D.J."/>
            <person name="Ospina-Giraldo M.D."/>
            <person name="Morris P.F."/>
            <person name="Phuntumart V."/>
            <person name="Putnam N.H."/>
            <person name="Rash S."/>
            <person name="Rose J.K."/>
            <person name="Sakihama Y."/>
            <person name="Salamov A.A."/>
            <person name="Savidor A."/>
            <person name="Scheuring C.F."/>
            <person name="Smith B.M."/>
            <person name="Sobral B.W."/>
            <person name="Terry A."/>
            <person name="Torto-Alalibo T.A."/>
            <person name="Win J."/>
            <person name="Xu Z."/>
            <person name="Zhang H."/>
            <person name="Grigoriev I.V."/>
            <person name="Rokhsar D.S."/>
            <person name="Boore J.L."/>
        </authorList>
    </citation>
    <scope>NUCLEOTIDE SEQUENCE [LARGE SCALE GENOMIC DNA]</scope>
    <source>
        <strain evidence="1 2">P6497</strain>
    </source>
</reference>
<name>G4ZUX3_PHYSP</name>
<evidence type="ECO:0000313" key="2">
    <source>
        <dbReference type="Proteomes" id="UP000002640"/>
    </source>
</evidence>
<evidence type="ECO:0000313" key="1">
    <source>
        <dbReference type="EMBL" id="EGZ13597.1"/>
    </source>
</evidence>
<dbReference type="AlphaFoldDB" id="G4ZUX3"/>
<dbReference type="GeneID" id="20659337"/>
<dbReference type="EMBL" id="JH159156">
    <property type="protein sequence ID" value="EGZ13597.1"/>
    <property type="molecule type" value="Genomic_DNA"/>
</dbReference>
<keyword evidence="2" id="KW-1185">Reference proteome</keyword>
<dbReference type="Proteomes" id="UP000002640">
    <property type="component" value="Unassembled WGS sequence"/>
</dbReference>